<dbReference type="GO" id="GO:0004672">
    <property type="term" value="F:protein kinase activity"/>
    <property type="evidence" value="ECO:0007669"/>
    <property type="project" value="InterPro"/>
</dbReference>
<dbReference type="SUPFAM" id="SSF56112">
    <property type="entry name" value="Protein kinase-like (PK-like)"/>
    <property type="match status" value="1"/>
</dbReference>
<accession>A0A397GL92</accession>
<dbReference type="InterPro" id="IPR000719">
    <property type="entry name" value="Prot_kinase_dom"/>
</dbReference>
<reference evidence="2 3" key="1">
    <citation type="submission" date="2018-08" db="EMBL/GenBank/DDBJ databases">
        <title>Genome and evolution of the arbuscular mycorrhizal fungus Diversispora epigaea (formerly Glomus versiforme) and its bacterial endosymbionts.</title>
        <authorList>
            <person name="Sun X."/>
            <person name="Fei Z."/>
            <person name="Harrison M."/>
        </authorList>
    </citation>
    <scope>NUCLEOTIDE SEQUENCE [LARGE SCALE GENOMIC DNA]</scope>
    <source>
        <strain evidence="2 3">IT104</strain>
    </source>
</reference>
<proteinExistence type="predicted"/>
<protein>
    <recommendedName>
        <fullName evidence="1">Protein kinase domain-containing protein</fullName>
    </recommendedName>
</protein>
<organism evidence="2 3">
    <name type="scientific">Diversispora epigaea</name>
    <dbReference type="NCBI Taxonomy" id="1348612"/>
    <lineage>
        <taxon>Eukaryota</taxon>
        <taxon>Fungi</taxon>
        <taxon>Fungi incertae sedis</taxon>
        <taxon>Mucoromycota</taxon>
        <taxon>Glomeromycotina</taxon>
        <taxon>Glomeromycetes</taxon>
        <taxon>Diversisporales</taxon>
        <taxon>Diversisporaceae</taxon>
        <taxon>Diversispora</taxon>
    </lineage>
</organism>
<comment type="caution">
    <text evidence="2">The sequence shown here is derived from an EMBL/GenBank/DDBJ whole genome shotgun (WGS) entry which is preliminary data.</text>
</comment>
<gene>
    <name evidence="2" type="ORF">Glove_476g89</name>
</gene>
<feature type="domain" description="Protein kinase" evidence="1">
    <location>
        <begin position="1"/>
        <end position="167"/>
    </location>
</feature>
<evidence type="ECO:0000313" key="3">
    <source>
        <dbReference type="Proteomes" id="UP000266861"/>
    </source>
</evidence>
<dbReference type="GO" id="GO:0005524">
    <property type="term" value="F:ATP binding"/>
    <property type="evidence" value="ECO:0007669"/>
    <property type="project" value="InterPro"/>
</dbReference>
<name>A0A397GL92_9GLOM</name>
<dbReference type="InterPro" id="IPR011009">
    <property type="entry name" value="Kinase-like_dom_sf"/>
</dbReference>
<evidence type="ECO:0000313" key="2">
    <source>
        <dbReference type="EMBL" id="RHZ51635.1"/>
    </source>
</evidence>
<keyword evidence="3" id="KW-1185">Reference proteome</keyword>
<sequence length="167" mass="19369">MANSLMHLHSNDIIHGSIINKNYFRFFIFPYKNLGLIQYMDPQHLGHFNAFNKNKSSDIFGLGIILWEISSDNPPFKMEYSSHILLNNIVKGKSEMAVPAAPHKYKEIYTEECAIQLHYTPQDEIDKGMFCLFANKSVPKELFATLHNLDEECLEKFIDLWDKCLVP</sequence>
<dbReference type="EMBL" id="PQFF01000415">
    <property type="protein sequence ID" value="RHZ51635.1"/>
    <property type="molecule type" value="Genomic_DNA"/>
</dbReference>
<evidence type="ECO:0000259" key="1">
    <source>
        <dbReference type="PROSITE" id="PS50011"/>
    </source>
</evidence>
<dbReference type="AlphaFoldDB" id="A0A397GL92"/>
<dbReference type="Proteomes" id="UP000266861">
    <property type="component" value="Unassembled WGS sequence"/>
</dbReference>
<dbReference type="Gene3D" id="1.10.510.10">
    <property type="entry name" value="Transferase(Phosphotransferase) domain 1"/>
    <property type="match status" value="1"/>
</dbReference>
<dbReference type="OrthoDB" id="4062651at2759"/>
<dbReference type="PROSITE" id="PS50011">
    <property type="entry name" value="PROTEIN_KINASE_DOM"/>
    <property type="match status" value="1"/>
</dbReference>